<evidence type="ECO:0000256" key="4">
    <source>
        <dbReference type="ARBA" id="ARBA00022691"/>
    </source>
</evidence>
<keyword evidence="4 5" id="KW-0949">S-adenosyl-L-methionine</keyword>
<dbReference type="PANTHER" id="PTHR42786">
    <property type="entry name" value="TRNA/RRNA METHYLTRANSFERASE"/>
    <property type="match status" value="1"/>
</dbReference>
<evidence type="ECO:0000313" key="8">
    <source>
        <dbReference type="Proteomes" id="UP000199223"/>
    </source>
</evidence>
<evidence type="ECO:0000256" key="5">
    <source>
        <dbReference type="RuleBase" id="RU362024"/>
    </source>
</evidence>
<dbReference type="STRING" id="856736.SAMN04488058_104146"/>
<dbReference type="InterPro" id="IPR029028">
    <property type="entry name" value="Alpha/beta_knot_MTases"/>
</dbReference>
<organism evidence="7 8">
    <name type="scientific">Deinococcus reticulitermitis</name>
    <dbReference type="NCBI Taxonomy" id="856736"/>
    <lineage>
        <taxon>Bacteria</taxon>
        <taxon>Thermotogati</taxon>
        <taxon>Deinococcota</taxon>
        <taxon>Deinococci</taxon>
        <taxon>Deinococcales</taxon>
        <taxon>Deinococcaceae</taxon>
        <taxon>Deinococcus</taxon>
    </lineage>
</organism>
<comment type="catalytic activity">
    <reaction evidence="5">
        <text>uridine(32) in tRNA + S-adenosyl-L-methionine = 2'-O-methyluridine(32) in tRNA + S-adenosyl-L-homocysteine + H(+)</text>
        <dbReference type="Rhea" id="RHEA:42936"/>
        <dbReference type="Rhea" id="RHEA-COMP:10107"/>
        <dbReference type="Rhea" id="RHEA-COMP:10290"/>
        <dbReference type="ChEBI" id="CHEBI:15378"/>
        <dbReference type="ChEBI" id="CHEBI:57856"/>
        <dbReference type="ChEBI" id="CHEBI:59789"/>
        <dbReference type="ChEBI" id="CHEBI:65315"/>
        <dbReference type="ChEBI" id="CHEBI:74478"/>
        <dbReference type="EC" id="2.1.1.200"/>
    </reaction>
</comment>
<reference evidence="8" key="1">
    <citation type="submission" date="2016-10" db="EMBL/GenBank/DDBJ databases">
        <authorList>
            <person name="Varghese N."/>
            <person name="Submissions S."/>
        </authorList>
    </citation>
    <scope>NUCLEOTIDE SEQUENCE [LARGE SCALE GENOMIC DNA]</scope>
    <source>
        <strain evidence="8">CGMCC 1.10218</strain>
    </source>
</reference>
<comment type="subcellular location">
    <subcellularLocation>
        <location evidence="5">Cytoplasm</location>
    </subcellularLocation>
</comment>
<dbReference type="Gene3D" id="1.10.8.590">
    <property type="match status" value="1"/>
</dbReference>
<evidence type="ECO:0000256" key="1">
    <source>
        <dbReference type="ARBA" id="ARBA00007228"/>
    </source>
</evidence>
<evidence type="ECO:0000256" key="3">
    <source>
        <dbReference type="ARBA" id="ARBA00022679"/>
    </source>
</evidence>
<proteinExistence type="inferred from homology"/>
<keyword evidence="2 5" id="KW-0489">Methyltransferase</keyword>
<dbReference type="PANTHER" id="PTHR42786:SF2">
    <property type="entry name" value="TRNA (CYTIDINE_URIDINE-2'-O-)-METHYLTRANSFERASE TRMJ"/>
    <property type="match status" value="1"/>
</dbReference>
<evidence type="ECO:0000259" key="6">
    <source>
        <dbReference type="Pfam" id="PF00588"/>
    </source>
</evidence>
<dbReference type="GO" id="GO:0160206">
    <property type="term" value="F:tRNA (cytidine(32)/uridine(32)-2'-O)-methyltransferase activity"/>
    <property type="evidence" value="ECO:0007669"/>
    <property type="project" value="UniProtKB-EC"/>
</dbReference>
<comment type="catalytic activity">
    <reaction evidence="5">
        <text>cytidine(32) in tRNA + S-adenosyl-L-methionine = 2'-O-methylcytidine(32) in tRNA + S-adenosyl-L-homocysteine + H(+)</text>
        <dbReference type="Rhea" id="RHEA:42932"/>
        <dbReference type="Rhea" id="RHEA-COMP:10288"/>
        <dbReference type="Rhea" id="RHEA-COMP:10289"/>
        <dbReference type="ChEBI" id="CHEBI:15378"/>
        <dbReference type="ChEBI" id="CHEBI:57856"/>
        <dbReference type="ChEBI" id="CHEBI:59789"/>
        <dbReference type="ChEBI" id="CHEBI:74495"/>
        <dbReference type="ChEBI" id="CHEBI:82748"/>
        <dbReference type="EC" id="2.1.1.200"/>
    </reaction>
</comment>
<dbReference type="Pfam" id="PF00588">
    <property type="entry name" value="SpoU_methylase"/>
    <property type="match status" value="1"/>
</dbReference>
<comment type="similarity">
    <text evidence="1">Belongs to the class IV-like SAM-binding methyltransferase superfamily. RNA methyltransferase TrmH family.</text>
</comment>
<dbReference type="EC" id="2.1.1.200" evidence="5"/>
<dbReference type="InterPro" id="IPR029026">
    <property type="entry name" value="tRNA_m1G_MTases_N"/>
</dbReference>
<evidence type="ECO:0000256" key="2">
    <source>
        <dbReference type="ARBA" id="ARBA00022603"/>
    </source>
</evidence>
<dbReference type="EMBL" id="FNZA01000004">
    <property type="protein sequence ID" value="SEJ15162.1"/>
    <property type="molecule type" value="Genomic_DNA"/>
</dbReference>
<dbReference type="GO" id="GO:0002128">
    <property type="term" value="P:tRNA nucleoside ribose methylation"/>
    <property type="evidence" value="ECO:0007669"/>
    <property type="project" value="TreeGrafter"/>
</dbReference>
<keyword evidence="8" id="KW-1185">Reference proteome</keyword>
<dbReference type="GO" id="GO:0005829">
    <property type="term" value="C:cytosol"/>
    <property type="evidence" value="ECO:0007669"/>
    <property type="project" value="TreeGrafter"/>
</dbReference>
<dbReference type="AlphaFoldDB" id="A0A1H6WRU5"/>
<comment type="subunit">
    <text evidence="5">Homodimer.</text>
</comment>
<dbReference type="NCBIfam" id="TIGR00050">
    <property type="entry name" value="rRNA_methyl_1"/>
    <property type="match status" value="1"/>
</dbReference>
<evidence type="ECO:0000313" key="7">
    <source>
        <dbReference type="EMBL" id="SEJ15162.1"/>
    </source>
</evidence>
<feature type="domain" description="tRNA/rRNA methyltransferase SpoU type" evidence="6">
    <location>
        <begin position="3"/>
        <end position="149"/>
    </location>
</feature>
<dbReference type="InterPro" id="IPR004384">
    <property type="entry name" value="RNA_MeTrfase_TrmJ/LasT"/>
</dbReference>
<name>A0A1H6WRU5_9DEIO</name>
<dbReference type="RefSeq" id="WP_177183075.1">
    <property type="nucleotide sequence ID" value="NZ_FNZA01000004.1"/>
</dbReference>
<dbReference type="InterPro" id="IPR001537">
    <property type="entry name" value="SpoU_MeTrfase"/>
</dbReference>
<gene>
    <name evidence="5" type="primary">trmJ</name>
    <name evidence="7" type="ORF">SAMN04488058_104146</name>
</gene>
<dbReference type="Proteomes" id="UP000199223">
    <property type="component" value="Unassembled WGS sequence"/>
</dbReference>
<sequence>MSLAVVLVSPKTPGNIGAAARAMLNMGARDLRLVAPRCDPLDPQAVAMAVHAGELLRSAQIYPTLREALADRDLSVGTTARLRADLPTPRHPAHVRPLVRGAVSPALVFGPEESGLINSDLEQCQISVQIPTAEYASLNLAQAVLLVCYEFLQGQDEVAPKERRSATREQMEAMYSHLQQTMHLIGYTDAVRARHTLRLWRAMLDRAQMSSAESQLFRGFLRQVRWKVEQGSAAPQSPGDLE</sequence>
<keyword evidence="3 7" id="KW-0808">Transferase</keyword>
<dbReference type="Gene3D" id="3.40.1280.10">
    <property type="match status" value="1"/>
</dbReference>
<dbReference type="CDD" id="cd18093">
    <property type="entry name" value="SpoU-like_TrmJ"/>
    <property type="match status" value="1"/>
</dbReference>
<keyword evidence="5" id="KW-0819">tRNA processing</keyword>
<keyword evidence="5" id="KW-0963">Cytoplasm</keyword>
<protein>
    <recommendedName>
        <fullName evidence="5">tRNA (cytidine/uridine-2'-O-)-methyltransferase TrmJ</fullName>
        <ecNumber evidence="5">2.1.1.200</ecNumber>
    </recommendedName>
    <alternativeName>
        <fullName evidence="5">tRNA (cytidine(32)/uridine(32)-2'-O)-methyltransferase</fullName>
    </alternativeName>
    <alternativeName>
        <fullName evidence="5">tRNA Cm32/Um32 methyltransferase</fullName>
    </alternativeName>
</protein>
<dbReference type="GO" id="GO:0003723">
    <property type="term" value="F:RNA binding"/>
    <property type="evidence" value="ECO:0007669"/>
    <property type="project" value="InterPro"/>
</dbReference>
<accession>A0A1H6WRU5</accession>
<comment type="function">
    <text evidence="5">Catalyzes the formation of 2'O-methylated cytidine (Cm32) or 2'O-methylated uridine (Um32) at position 32 in tRNA.</text>
</comment>
<dbReference type="PIRSF" id="PIRSF004808">
    <property type="entry name" value="LasT"/>
    <property type="match status" value="1"/>
</dbReference>
<dbReference type="SUPFAM" id="SSF75217">
    <property type="entry name" value="alpha/beta knot"/>
    <property type="match status" value="1"/>
</dbReference>
<dbReference type="GO" id="GO:0106339">
    <property type="term" value="F:tRNA (cytidine(32)-2'-O)-methyltransferase activity"/>
    <property type="evidence" value="ECO:0007669"/>
    <property type="project" value="RHEA"/>
</dbReference>